<gene>
    <name evidence="2" type="ORF">EDC27_2786</name>
</gene>
<sequence>MRVKWTQSFVILLVTASLNALAISQAFAARNNIYRAGYVMGFRDALAWKAKDPSMTAGRYAEMTRDALAAQGPVPRNFWRGLRDGYRDAVRAYTPRFTEGDVDPEKLPAHLRPR</sequence>
<comment type="caution">
    <text evidence="2">The sequence shown here is derived from an EMBL/GenBank/DDBJ whole genome shotgun (WGS) entry which is preliminary data.</text>
</comment>
<accession>A0A3N1UFS2</accession>
<reference evidence="2 3" key="1">
    <citation type="submission" date="2018-11" db="EMBL/GenBank/DDBJ databases">
        <title>Genomic Encyclopedia of Type Strains, Phase IV (KMG-IV): sequencing the most valuable type-strain genomes for metagenomic binning, comparative biology and taxonomic classification.</title>
        <authorList>
            <person name="Goeker M."/>
        </authorList>
    </citation>
    <scope>NUCLEOTIDE SEQUENCE [LARGE SCALE GENOMIC DNA]</scope>
    <source>
        <strain evidence="2 3">DSM 22027</strain>
    </source>
</reference>
<evidence type="ECO:0000256" key="1">
    <source>
        <dbReference type="SAM" id="SignalP"/>
    </source>
</evidence>
<protein>
    <submittedName>
        <fullName evidence="2">Uncharacterized protein</fullName>
    </submittedName>
</protein>
<dbReference type="Proteomes" id="UP000276223">
    <property type="component" value="Unassembled WGS sequence"/>
</dbReference>
<proteinExistence type="predicted"/>
<keyword evidence="1" id="KW-0732">Signal</keyword>
<name>A0A3N1UFS2_9BACT</name>
<keyword evidence="3" id="KW-1185">Reference proteome</keyword>
<evidence type="ECO:0000313" key="2">
    <source>
        <dbReference type="EMBL" id="ROQ90172.1"/>
    </source>
</evidence>
<dbReference type="EMBL" id="RJVA01000015">
    <property type="protein sequence ID" value="ROQ90172.1"/>
    <property type="molecule type" value="Genomic_DNA"/>
</dbReference>
<feature type="chain" id="PRO_5018168353" evidence="1">
    <location>
        <begin position="23"/>
        <end position="114"/>
    </location>
</feature>
<dbReference type="RefSeq" id="WP_170161831.1">
    <property type="nucleotide sequence ID" value="NZ_RJVA01000015.1"/>
</dbReference>
<feature type="signal peptide" evidence="1">
    <location>
        <begin position="1"/>
        <end position="22"/>
    </location>
</feature>
<evidence type="ECO:0000313" key="3">
    <source>
        <dbReference type="Proteomes" id="UP000276223"/>
    </source>
</evidence>
<dbReference type="AlphaFoldDB" id="A0A3N1UFS2"/>
<organism evidence="2 3">
    <name type="scientific">Desulfosoma caldarium</name>
    <dbReference type="NCBI Taxonomy" id="610254"/>
    <lineage>
        <taxon>Bacteria</taxon>
        <taxon>Pseudomonadati</taxon>
        <taxon>Thermodesulfobacteriota</taxon>
        <taxon>Syntrophobacteria</taxon>
        <taxon>Syntrophobacterales</taxon>
        <taxon>Syntrophobacteraceae</taxon>
        <taxon>Desulfosoma</taxon>
    </lineage>
</organism>